<reference evidence="2 3" key="1">
    <citation type="submission" date="2020-08" db="EMBL/GenBank/DDBJ databases">
        <title>Sequencing the genomes of 1000 actinobacteria strains.</title>
        <authorList>
            <person name="Klenk H.-P."/>
        </authorList>
    </citation>
    <scope>NUCLEOTIDE SEQUENCE [LARGE SCALE GENOMIC DNA]</scope>
    <source>
        <strain evidence="2 3">DSM 45362</strain>
    </source>
</reference>
<dbReference type="AlphaFoldDB" id="A0A841BUF1"/>
<gene>
    <name evidence="2" type="ORF">F4553_003751</name>
</gene>
<keyword evidence="1" id="KW-0472">Membrane</keyword>
<keyword evidence="3" id="KW-1185">Reference proteome</keyword>
<organism evidence="2 3">
    <name type="scientific">Allocatelliglobosispora scoriae</name>
    <dbReference type="NCBI Taxonomy" id="643052"/>
    <lineage>
        <taxon>Bacteria</taxon>
        <taxon>Bacillati</taxon>
        <taxon>Actinomycetota</taxon>
        <taxon>Actinomycetes</taxon>
        <taxon>Micromonosporales</taxon>
        <taxon>Micromonosporaceae</taxon>
        <taxon>Allocatelliglobosispora</taxon>
    </lineage>
</organism>
<feature type="transmembrane region" description="Helical" evidence="1">
    <location>
        <begin position="121"/>
        <end position="143"/>
    </location>
</feature>
<feature type="transmembrane region" description="Helical" evidence="1">
    <location>
        <begin position="12"/>
        <end position="32"/>
    </location>
</feature>
<evidence type="ECO:0000313" key="3">
    <source>
        <dbReference type="Proteomes" id="UP000587527"/>
    </source>
</evidence>
<keyword evidence="1" id="KW-1133">Transmembrane helix</keyword>
<feature type="transmembrane region" description="Helical" evidence="1">
    <location>
        <begin position="86"/>
        <end position="109"/>
    </location>
</feature>
<dbReference type="RefSeq" id="WP_184837724.1">
    <property type="nucleotide sequence ID" value="NZ_JACHMN010000002.1"/>
</dbReference>
<dbReference type="EMBL" id="JACHMN010000002">
    <property type="protein sequence ID" value="MBB5870372.1"/>
    <property type="molecule type" value="Genomic_DNA"/>
</dbReference>
<proteinExistence type="predicted"/>
<keyword evidence="1" id="KW-0812">Transmembrane</keyword>
<protein>
    <submittedName>
        <fullName evidence="2">Uncharacterized protein</fullName>
    </submittedName>
</protein>
<accession>A0A841BUF1</accession>
<evidence type="ECO:0000256" key="1">
    <source>
        <dbReference type="SAM" id="Phobius"/>
    </source>
</evidence>
<feature type="transmembrane region" description="Helical" evidence="1">
    <location>
        <begin position="61"/>
        <end position="80"/>
    </location>
</feature>
<dbReference type="Proteomes" id="UP000587527">
    <property type="component" value="Unassembled WGS sequence"/>
</dbReference>
<comment type="caution">
    <text evidence="2">The sequence shown here is derived from an EMBL/GenBank/DDBJ whole genome shotgun (WGS) entry which is preliminary data.</text>
</comment>
<evidence type="ECO:0000313" key="2">
    <source>
        <dbReference type="EMBL" id="MBB5870372.1"/>
    </source>
</evidence>
<sequence length="180" mass="18667">MKALEKVARITPGALLCRGLAFGFTLTALVMAIPTWALGARTVGAAGLAAVLVGLLPGTRIVTLVLLGGVVGWFIGLLNATESLTLWRLIGFSAALYLAHSSAALAAIVPHDAILAPDVLVRWYAKSLGIVGLTAVMALVLLVGSTMVTGWETTWIASVVGLVAALAVISVLARLYRRQP</sequence>
<name>A0A841BUF1_9ACTN</name>
<feature type="transmembrane region" description="Helical" evidence="1">
    <location>
        <begin position="155"/>
        <end position="176"/>
    </location>
</feature>